<comment type="caution">
    <text evidence="4">The sequence shown here is derived from an EMBL/GenBank/DDBJ whole genome shotgun (WGS) entry which is preliminary data.</text>
</comment>
<dbReference type="EMBL" id="NNRL01000147">
    <property type="protein sequence ID" value="OYR17466.1"/>
    <property type="molecule type" value="Genomic_DNA"/>
</dbReference>
<protein>
    <submittedName>
        <fullName evidence="4">Peptidase propeptide and YPEB domain protein</fullName>
    </submittedName>
</protein>
<feature type="domain" description="PepSY" evidence="3">
    <location>
        <begin position="45"/>
        <end position="102"/>
    </location>
</feature>
<gene>
    <name evidence="4" type="ORF">CEV33_3923</name>
</gene>
<keyword evidence="2" id="KW-0732">Signal</keyword>
<feature type="region of interest" description="Disordered" evidence="1">
    <location>
        <begin position="97"/>
        <end position="127"/>
    </location>
</feature>
<feature type="signal peptide" evidence="2">
    <location>
        <begin position="1"/>
        <end position="26"/>
    </location>
</feature>
<keyword evidence="5" id="KW-1185">Reference proteome</keyword>
<dbReference type="RefSeq" id="WP_167388109.1">
    <property type="nucleotide sequence ID" value="NZ_JBHEER010000012.1"/>
</dbReference>
<dbReference type="AlphaFoldDB" id="A0A256FRY1"/>
<proteinExistence type="predicted"/>
<dbReference type="Gene3D" id="3.10.450.40">
    <property type="match status" value="1"/>
</dbReference>
<evidence type="ECO:0000313" key="5">
    <source>
        <dbReference type="Proteomes" id="UP000216478"/>
    </source>
</evidence>
<dbReference type="Proteomes" id="UP000216478">
    <property type="component" value="Unassembled WGS sequence"/>
</dbReference>
<feature type="chain" id="PRO_5012220171" evidence="2">
    <location>
        <begin position="27"/>
        <end position="127"/>
    </location>
</feature>
<sequence>MKKLMIIAASVLVAGIGAAGVTAASAANDGGAKDKAEMQALMGSKISITDAIKAAETAQPGKVAEAQFDLEKGAPAYEISIIAADGTEHDFMVDANTGKVEKRAANEDQNGAEENGVNGESEEGENG</sequence>
<evidence type="ECO:0000313" key="4">
    <source>
        <dbReference type="EMBL" id="OYR17466.1"/>
    </source>
</evidence>
<reference evidence="4 5" key="1">
    <citation type="submission" date="2017-07" db="EMBL/GenBank/DDBJ databases">
        <title>Phylogenetic study on the rhizospheric bacterium Ochrobactrum sp. A44.</title>
        <authorList>
            <person name="Krzyzanowska D.M."/>
            <person name="Ossowicki A."/>
            <person name="Rajewska M."/>
            <person name="Maciag T."/>
            <person name="Kaczynski Z."/>
            <person name="Czerwicka M."/>
            <person name="Jafra S."/>
        </authorList>
    </citation>
    <scope>NUCLEOTIDE SEQUENCE [LARGE SCALE GENOMIC DNA]</scope>
    <source>
        <strain evidence="4 5">OgA9a</strain>
    </source>
</reference>
<dbReference type="InterPro" id="IPR025711">
    <property type="entry name" value="PepSY"/>
</dbReference>
<accession>A0A256FRY1</accession>
<evidence type="ECO:0000259" key="3">
    <source>
        <dbReference type="Pfam" id="PF03413"/>
    </source>
</evidence>
<organism evidence="4 5">
    <name type="scientific">Brucella grignonensis</name>
    <dbReference type="NCBI Taxonomy" id="94627"/>
    <lineage>
        <taxon>Bacteria</taxon>
        <taxon>Pseudomonadati</taxon>
        <taxon>Pseudomonadota</taxon>
        <taxon>Alphaproteobacteria</taxon>
        <taxon>Hyphomicrobiales</taxon>
        <taxon>Brucellaceae</taxon>
        <taxon>Brucella/Ochrobactrum group</taxon>
        <taxon>Brucella</taxon>
    </lineage>
</organism>
<evidence type="ECO:0000256" key="2">
    <source>
        <dbReference type="SAM" id="SignalP"/>
    </source>
</evidence>
<name>A0A256FRY1_9HYPH</name>
<dbReference type="Pfam" id="PF03413">
    <property type="entry name" value="PepSY"/>
    <property type="match status" value="1"/>
</dbReference>
<evidence type="ECO:0000256" key="1">
    <source>
        <dbReference type="SAM" id="MobiDB-lite"/>
    </source>
</evidence>